<gene>
    <name evidence="1" type="ORF">MMON_38350</name>
</gene>
<keyword evidence="2" id="KW-1185">Reference proteome</keyword>
<dbReference type="EMBL" id="AP022617">
    <property type="protein sequence ID" value="BBZ62534.1"/>
    <property type="molecule type" value="Genomic_DNA"/>
</dbReference>
<sequence length="111" mass="11886">MPDLPALDLDADDAGALDGDDEVDLVILEVVGDALPRHDEVVGLELVDQCLVGAALGAFETRVLIGRDRHETGLPCPNLSGMPTSPIPAVPLWMVARECYEKPAMARMRVP</sequence>
<protein>
    <submittedName>
        <fullName evidence="1">Uncharacterized protein</fullName>
    </submittedName>
</protein>
<proteinExistence type="predicted"/>
<accession>A0AAD1IXS8</accession>
<evidence type="ECO:0000313" key="2">
    <source>
        <dbReference type="Proteomes" id="UP000466039"/>
    </source>
</evidence>
<reference evidence="1 2" key="1">
    <citation type="journal article" date="2019" name="Emerg. Microbes Infect.">
        <title>Comprehensive subspecies identification of 175 nontuberculous mycobacteria species based on 7547 genomic profiles.</title>
        <authorList>
            <person name="Matsumoto Y."/>
            <person name="Kinjo T."/>
            <person name="Motooka D."/>
            <person name="Nabeya D."/>
            <person name="Jung N."/>
            <person name="Uechi K."/>
            <person name="Horii T."/>
            <person name="Iida T."/>
            <person name="Fujita J."/>
            <person name="Nakamura S."/>
        </authorList>
    </citation>
    <scope>NUCLEOTIDE SEQUENCE [LARGE SCALE GENOMIC DNA]</scope>
    <source>
        <strain evidence="1 2">JCM 15658</strain>
    </source>
</reference>
<evidence type="ECO:0000313" key="1">
    <source>
        <dbReference type="EMBL" id="BBZ62534.1"/>
    </source>
</evidence>
<organism evidence="1 2">
    <name type="scientific">Mycolicibacterium monacense</name>
    <name type="common">Mycobacterium monacense</name>
    <dbReference type="NCBI Taxonomy" id="85693"/>
    <lineage>
        <taxon>Bacteria</taxon>
        <taxon>Bacillati</taxon>
        <taxon>Actinomycetota</taxon>
        <taxon>Actinomycetes</taxon>
        <taxon>Mycobacteriales</taxon>
        <taxon>Mycobacteriaceae</taxon>
        <taxon>Mycolicibacterium</taxon>
    </lineage>
</organism>
<dbReference type="Proteomes" id="UP000466039">
    <property type="component" value="Chromosome"/>
</dbReference>
<name>A0AAD1IXS8_MYCMB</name>
<dbReference type="AlphaFoldDB" id="A0AAD1IXS8"/>